<comment type="caution">
    <text evidence="1">The sequence shown here is derived from an EMBL/GenBank/DDBJ whole genome shotgun (WGS) entry which is preliminary data.</text>
</comment>
<name>A0A2V0NYV4_9CHLO</name>
<dbReference type="AlphaFoldDB" id="A0A2V0NYV4"/>
<dbReference type="EMBL" id="BDRX01000014">
    <property type="protein sequence ID" value="GBF90107.1"/>
    <property type="molecule type" value="Genomic_DNA"/>
</dbReference>
<organism evidence="1 2">
    <name type="scientific">Raphidocelis subcapitata</name>
    <dbReference type="NCBI Taxonomy" id="307507"/>
    <lineage>
        <taxon>Eukaryota</taxon>
        <taxon>Viridiplantae</taxon>
        <taxon>Chlorophyta</taxon>
        <taxon>core chlorophytes</taxon>
        <taxon>Chlorophyceae</taxon>
        <taxon>CS clade</taxon>
        <taxon>Sphaeropleales</taxon>
        <taxon>Selenastraceae</taxon>
        <taxon>Raphidocelis</taxon>
    </lineage>
</organism>
<dbReference type="Gene3D" id="3.40.30.10">
    <property type="entry name" value="Glutaredoxin"/>
    <property type="match status" value="1"/>
</dbReference>
<accession>A0A2V0NYV4</accession>
<dbReference type="InParanoid" id="A0A2V0NYV4"/>
<dbReference type="STRING" id="307507.A0A2V0NYV4"/>
<evidence type="ECO:0000313" key="1">
    <source>
        <dbReference type="EMBL" id="GBF90107.1"/>
    </source>
</evidence>
<evidence type="ECO:0000313" key="2">
    <source>
        <dbReference type="Proteomes" id="UP000247498"/>
    </source>
</evidence>
<reference evidence="1 2" key="1">
    <citation type="journal article" date="2018" name="Sci. Rep.">
        <title>Raphidocelis subcapitata (=Pseudokirchneriella subcapitata) provides an insight into genome evolution and environmental adaptations in the Sphaeropleales.</title>
        <authorList>
            <person name="Suzuki S."/>
            <person name="Yamaguchi H."/>
            <person name="Nakajima N."/>
            <person name="Kawachi M."/>
        </authorList>
    </citation>
    <scope>NUCLEOTIDE SEQUENCE [LARGE SCALE GENOMIC DNA]</scope>
    <source>
        <strain evidence="1 2">NIES-35</strain>
    </source>
</reference>
<dbReference type="PANTHER" id="PTHR34573">
    <property type="entry name" value="VKC DOMAIN-CONTAINING PROTEIN"/>
    <property type="match status" value="1"/>
</dbReference>
<sequence>MHALVCAVQRGSNPAPQQQQQQQQRLKASSTAASAATAAAAAALCLVLAGPGAVAAAEVVGDDFSLPYAKPEVTTDSSPRALALAARLRDAGAHMYGAFWCSHCFEVEQLFGRQAMAAFPYEECFPTGWNRAVKLAPACAAVPVRAFPTWTIGDRVIEGELDFDAIESTLDEVAAAAATAAP</sequence>
<gene>
    <name evidence="1" type="ORF">Rsub_02815</name>
</gene>
<dbReference type="InterPro" id="IPR036249">
    <property type="entry name" value="Thioredoxin-like_sf"/>
</dbReference>
<dbReference type="PANTHER" id="PTHR34573:SF1">
    <property type="entry name" value="VITAMIN K EPOXIDE REDUCTASE DOMAIN-CONTAINING PROTEIN"/>
    <property type="match status" value="1"/>
</dbReference>
<keyword evidence="2" id="KW-1185">Reference proteome</keyword>
<dbReference type="SUPFAM" id="SSF52833">
    <property type="entry name" value="Thioredoxin-like"/>
    <property type="match status" value="1"/>
</dbReference>
<dbReference type="OrthoDB" id="343052at2759"/>
<proteinExistence type="predicted"/>
<dbReference type="Proteomes" id="UP000247498">
    <property type="component" value="Unassembled WGS sequence"/>
</dbReference>
<protein>
    <submittedName>
        <fullName evidence="1">Thiol-disulfide oxidoreductase-like</fullName>
    </submittedName>
</protein>